<dbReference type="EMBL" id="ACPB03011444">
    <property type="status" value="NOT_ANNOTATED_CDS"/>
    <property type="molecule type" value="Genomic_DNA"/>
</dbReference>
<dbReference type="GO" id="GO:0003676">
    <property type="term" value="F:nucleic acid binding"/>
    <property type="evidence" value="ECO:0007669"/>
    <property type="project" value="InterPro"/>
</dbReference>
<dbReference type="PROSITE" id="PS01179">
    <property type="entry name" value="PID"/>
    <property type="match status" value="1"/>
</dbReference>
<dbReference type="Gene3D" id="3.30.420.10">
    <property type="entry name" value="Ribonuclease H-like superfamily/Ribonuclease H"/>
    <property type="match status" value="1"/>
</dbReference>
<dbReference type="InterPro" id="IPR010449">
    <property type="entry name" value="Numb_domain"/>
</dbReference>
<evidence type="ECO:0000256" key="3">
    <source>
        <dbReference type="SAM" id="MobiDB-lite"/>
    </source>
</evidence>
<dbReference type="OMA" id="RFANNER"/>
<dbReference type="InterPro" id="IPR011993">
    <property type="entry name" value="PH-like_dom_sf"/>
</dbReference>
<evidence type="ECO:0000313" key="5">
    <source>
        <dbReference type="Proteomes" id="UP000015103"/>
    </source>
</evidence>
<evidence type="ECO:0000313" key="4">
    <source>
        <dbReference type="EnsemblMetazoa" id="RPRC015182-PA"/>
    </source>
</evidence>
<dbReference type="Gene3D" id="2.30.29.30">
    <property type="entry name" value="Pleckstrin-homology domain (PH domain)/Phosphotyrosine-binding domain (PTB)"/>
    <property type="match status" value="1"/>
</dbReference>
<dbReference type="InterPro" id="IPR036397">
    <property type="entry name" value="RNaseH_sf"/>
</dbReference>
<dbReference type="EnsemblMetazoa" id="RPRC015182-RA">
    <property type="protein sequence ID" value="RPRC015182-PA"/>
    <property type="gene ID" value="RPRC015182"/>
</dbReference>
<dbReference type="InterPro" id="IPR006020">
    <property type="entry name" value="PTB/PI_dom"/>
</dbReference>
<feature type="region of interest" description="Disordered" evidence="3">
    <location>
        <begin position="184"/>
        <end position="209"/>
    </location>
</feature>
<evidence type="ECO:0000256" key="2">
    <source>
        <dbReference type="ARBA" id="ARBA00022553"/>
    </source>
</evidence>
<keyword evidence="5" id="KW-1185">Reference proteome</keyword>
<dbReference type="PANTHER" id="PTHR47368:SF2">
    <property type="entry name" value="PID DOMAIN-CONTAINING PROTEIN"/>
    <property type="match status" value="1"/>
</dbReference>
<evidence type="ECO:0000256" key="1">
    <source>
        <dbReference type="ARBA" id="ARBA00022473"/>
    </source>
</evidence>
<dbReference type="EMBL" id="ACPB03011443">
    <property type="status" value="NOT_ANNOTATED_CDS"/>
    <property type="molecule type" value="Genomic_DNA"/>
</dbReference>
<proteinExistence type="predicted"/>
<dbReference type="InParanoid" id="T1IFW3"/>
<feature type="region of interest" description="Disordered" evidence="3">
    <location>
        <begin position="277"/>
        <end position="311"/>
    </location>
</feature>
<dbReference type="Pfam" id="PF06311">
    <property type="entry name" value="NumbF"/>
    <property type="match status" value="1"/>
</dbReference>
<accession>T1IFW3</accession>
<dbReference type="AlphaFoldDB" id="T1IFW3"/>
<name>T1IFW3_RHOPR</name>
<feature type="compositionally biased region" description="Basic and acidic residues" evidence="3">
    <location>
        <begin position="17"/>
        <end position="33"/>
    </location>
</feature>
<protein>
    <submittedName>
        <fullName evidence="4">PID domain-containing protein</fullName>
    </submittedName>
</protein>
<reference evidence="4" key="1">
    <citation type="submission" date="2015-05" db="UniProtKB">
        <authorList>
            <consortium name="EnsemblMetazoa"/>
        </authorList>
    </citation>
    <scope>IDENTIFICATION</scope>
</reference>
<feature type="region of interest" description="Disordered" evidence="3">
    <location>
        <begin position="1"/>
        <end position="33"/>
    </location>
</feature>
<keyword evidence="2" id="KW-0597">Phosphoprotein</keyword>
<dbReference type="HOGENOM" id="CLU_031797_4_1_1"/>
<dbReference type="SMART" id="SM00462">
    <property type="entry name" value="PTB"/>
    <property type="match status" value="1"/>
</dbReference>
<feature type="region of interest" description="Disordered" evidence="3">
    <location>
        <begin position="504"/>
        <end position="533"/>
    </location>
</feature>
<dbReference type="EMBL" id="ACPB03011445">
    <property type="status" value="NOT_ANNOTATED_CDS"/>
    <property type="molecule type" value="Genomic_DNA"/>
</dbReference>
<dbReference type="PANTHER" id="PTHR47368">
    <property type="entry name" value="NUMB"/>
    <property type="match status" value="1"/>
</dbReference>
<feature type="compositionally biased region" description="Polar residues" evidence="3">
    <location>
        <begin position="184"/>
        <end position="193"/>
    </location>
</feature>
<dbReference type="VEuPathDB" id="VectorBase:RPRC015182"/>
<feature type="compositionally biased region" description="Low complexity" evidence="3">
    <location>
        <begin position="504"/>
        <end position="527"/>
    </location>
</feature>
<dbReference type="Proteomes" id="UP000015103">
    <property type="component" value="Unassembled WGS sequence"/>
</dbReference>
<dbReference type="STRING" id="13249.T1IFW3"/>
<sequence>MDSCDSCLENTPPSIKETAENVGERRGSPNKRMDRLRRSFRDSFRRRKEHIPESSKPHLWQADEAAVRGGTCTFQVKYLGCVEVFESRGMQVCEEALKVLRNSRRRPVKAALFVSGDGLRVVEDETKGERLSHAVGCAFAACLERKQRREKECGVTMSFDPASSTFTRQGSFRAQTITERLNDNNKNNISVPTTDAPAIPANKVGSGGGNVTTTVPPAATKPPVTTHAIERPHATVSMLVRQGSFRGFNHLNQASPFKRQLSLRISDLPSNQERARSLSLGGTENQTPTAPLIHLKTPVSPIPESSPLADKADPVSAMCQQLSQGLQLLTNADDILASSNNFANNNNPTGKQLFGTSSNDIITQVSQFGIIGPYFFEDNGRTVTVTAERYVTMLEEFFEPELEELSEATNLGDIWFQQDGAASHTVRISMARLRTRSKKKPIKNINTFINTRSVITKQWPFNSIDNSLSSDFMARIDAVSFNLSAGLAAEPTVRTITSATGSGTAVLTPPATPPLTTTNITATSSPTGELPRPDQWLGKVAAVAGQRRPPHLAHLRAQSLDTSTYRTDHLRTDPFESDWTSAHLGTTGSGISAIDVAPAPRNTNPFLTNSNNTTPVKAFEVHM</sequence>
<keyword evidence="1" id="KW-0217">Developmental protein</keyword>
<dbReference type="eggNOG" id="KOG3537">
    <property type="taxonomic scope" value="Eukaryota"/>
</dbReference>
<organism evidence="4 5">
    <name type="scientific">Rhodnius prolixus</name>
    <name type="common">Triatomid bug</name>
    <dbReference type="NCBI Taxonomy" id="13249"/>
    <lineage>
        <taxon>Eukaryota</taxon>
        <taxon>Metazoa</taxon>
        <taxon>Ecdysozoa</taxon>
        <taxon>Arthropoda</taxon>
        <taxon>Hexapoda</taxon>
        <taxon>Insecta</taxon>
        <taxon>Pterygota</taxon>
        <taxon>Neoptera</taxon>
        <taxon>Paraneoptera</taxon>
        <taxon>Hemiptera</taxon>
        <taxon>Heteroptera</taxon>
        <taxon>Panheteroptera</taxon>
        <taxon>Cimicomorpha</taxon>
        <taxon>Reduviidae</taxon>
        <taxon>Triatominae</taxon>
        <taxon>Rhodnius</taxon>
    </lineage>
</organism>
<dbReference type="SUPFAM" id="SSF50729">
    <property type="entry name" value="PH domain-like"/>
    <property type="match status" value="1"/>
</dbReference>
<dbReference type="GO" id="GO:0005737">
    <property type="term" value="C:cytoplasm"/>
    <property type="evidence" value="ECO:0007669"/>
    <property type="project" value="TreeGrafter"/>
</dbReference>
<dbReference type="FunCoup" id="T1IFW3">
    <property type="interactions" value="444"/>
</dbReference>
<feature type="compositionally biased region" description="Polar residues" evidence="3">
    <location>
        <begin position="280"/>
        <end position="289"/>
    </location>
</feature>
<dbReference type="InterPro" id="IPR016698">
    <property type="entry name" value="Numb/numb-like"/>
</dbReference>